<gene>
    <name evidence="2" type="ORF">B0J15DRAFT_503621</name>
</gene>
<accession>A0A9P9JUE0</accession>
<feature type="domain" description="NACHT-NTPase and P-loop NTPases N-terminal" evidence="1">
    <location>
        <begin position="26"/>
        <end position="135"/>
    </location>
</feature>
<evidence type="ECO:0000313" key="2">
    <source>
        <dbReference type="EMBL" id="KAH7237343.1"/>
    </source>
</evidence>
<comment type="caution">
    <text evidence="2">The sequence shown here is derived from an EMBL/GenBank/DDBJ whole genome shotgun (WGS) entry which is preliminary data.</text>
</comment>
<reference evidence="2" key="1">
    <citation type="journal article" date="2021" name="Nat. Commun.">
        <title>Genetic determinants of endophytism in the Arabidopsis root mycobiome.</title>
        <authorList>
            <person name="Mesny F."/>
            <person name="Miyauchi S."/>
            <person name="Thiergart T."/>
            <person name="Pickel B."/>
            <person name="Atanasova L."/>
            <person name="Karlsson M."/>
            <person name="Huettel B."/>
            <person name="Barry K.W."/>
            <person name="Haridas S."/>
            <person name="Chen C."/>
            <person name="Bauer D."/>
            <person name="Andreopoulos W."/>
            <person name="Pangilinan J."/>
            <person name="LaButti K."/>
            <person name="Riley R."/>
            <person name="Lipzen A."/>
            <person name="Clum A."/>
            <person name="Drula E."/>
            <person name="Henrissat B."/>
            <person name="Kohler A."/>
            <person name="Grigoriev I.V."/>
            <person name="Martin F.M."/>
            <person name="Hacquard S."/>
        </authorList>
    </citation>
    <scope>NUCLEOTIDE SEQUENCE</scope>
    <source>
        <strain evidence="2">FSSC 5 MPI-SDFR-AT-0091</strain>
    </source>
</reference>
<evidence type="ECO:0000313" key="3">
    <source>
        <dbReference type="Proteomes" id="UP000736672"/>
    </source>
</evidence>
<dbReference type="Proteomes" id="UP000736672">
    <property type="component" value="Unassembled WGS sequence"/>
</dbReference>
<dbReference type="OrthoDB" id="4330845at2759"/>
<dbReference type="AlphaFoldDB" id="A0A9P9JUE0"/>
<keyword evidence="3" id="KW-1185">Reference proteome</keyword>
<organism evidence="2 3">
    <name type="scientific">Fusarium solani</name>
    <name type="common">Filamentous fungus</name>
    <dbReference type="NCBI Taxonomy" id="169388"/>
    <lineage>
        <taxon>Eukaryota</taxon>
        <taxon>Fungi</taxon>
        <taxon>Dikarya</taxon>
        <taxon>Ascomycota</taxon>
        <taxon>Pezizomycotina</taxon>
        <taxon>Sordariomycetes</taxon>
        <taxon>Hypocreomycetidae</taxon>
        <taxon>Hypocreales</taxon>
        <taxon>Nectriaceae</taxon>
        <taxon>Fusarium</taxon>
        <taxon>Fusarium solani species complex</taxon>
    </lineage>
</organism>
<dbReference type="InterPro" id="IPR031352">
    <property type="entry name" value="SesA"/>
</dbReference>
<sequence>MSPNETSKPQVLMQLGMLNAALQMMVNQCGSIKDATNQLEVFSVVAKHLPSLVDVFSSIQKRLDLGTAEADDAGISDKYPVIRQAALACCERSGDLQGLFHAVGESRNKTEAYRNAVERGKGEPLEMVMMDMLQNAISVATPPLVEDEHVTALNNALEEIKKLPPSLGNEPPSARITLHNHGAGNQFYHGGKGNMNHCSGGFQVTGDNHGATYNHGPMGNK</sequence>
<proteinExistence type="predicted"/>
<dbReference type="Pfam" id="PF17107">
    <property type="entry name" value="SesA"/>
    <property type="match status" value="1"/>
</dbReference>
<dbReference type="EMBL" id="JAGTJS010000023">
    <property type="protein sequence ID" value="KAH7237343.1"/>
    <property type="molecule type" value="Genomic_DNA"/>
</dbReference>
<evidence type="ECO:0000259" key="1">
    <source>
        <dbReference type="Pfam" id="PF17107"/>
    </source>
</evidence>
<protein>
    <recommendedName>
        <fullName evidence="1">NACHT-NTPase and P-loop NTPases N-terminal domain-containing protein</fullName>
    </recommendedName>
</protein>
<name>A0A9P9JUE0_FUSSL</name>